<sequence>MPRGRSISFGSVFSSTGSELDSTEYTNELTYVNPHASDEEQGLTSRRNRHQQATNLPHRTITSDDLLVLESDEEDAEQRDDSLNPDSRDLNSEQESDSGSEAGWQPPDPRDETYTEEGAQRLLTFQRLPGEAQVRVIYLHQVEGVPIPQAIDEVATEQRLQLQESPIQARQTHTVALRLMLEQVNENLFNQWLLLNVLIQSLPPQQQETGRRVLRLVSDNPRDFKKVYQAARAAADLNNPYINRVLRDIQDNATSYNRNNEDLQGLNRYDRHHAPLDPEPVDGPPDEMDTADDLINNERKLFSSTSAMRLSLKEYQKVHNEFMEGMFMSLTNYSDDPTIRGSLQFVSDWYEAELSDEEVVQKILDCGVRSPTWDDPETCHPPSMLLGAFFKCTLGTHGRPGFSLLYKIADWENWQIGSPGELACQAMEKVIDMEKNLVRYFSASRLLLVHEIKDLGPSGARSERARLLRELENGHDSQQFNNLRREMLSDMRTWPLAVQDRAFVVGMVWEAKESLAKLQRATSCLSQGLENLGGFLSKPVDRMRPVFHIYNRAMRRNHLVGDLSVFSKYHHQAVREFRALVDQSCRHPRAKTLILAGIPASGYGADLERARDVATAANVQKPILDSADMLLAQQRRIVDVSMRIRIHERTHLKYLRNLHIVDITTILTFSATRRSQLVSISDLEGRLPAHNLEHHYGAPDFGSVLAPLLSPTASAHQNDADYEILAALSDAALQKPLEDTLALLHLHSEADSAGTVISSSDARLLANLHVRFLYLTHAELAPRDRLSAARLLSRHCWHFGLHAAWMAWSASARRLLGALLDSLPQPYGSEVRSLVDAIEQPDRDYVEIEKELASENSGYVELAMKEGFFELAERLRVLRAATGHYLSREDRVDPAVLPPWEGLAVCDVKPRGEDREQEAVEWLHGMVSFDRSVLDGGKAVLKSENWKEHHNDLLRHLGLGHLVLPLVDGDAGFAEFAPVVYSGVRTDGKNKGKKAKGGKKQPGNNPLPLTAQKRNRHRPAANQEDDTASNEDEEMAEDNTSDSPEQEFDHGAESVWQAPDAENVMATEEGAARLRRFQELPGEAQIRVLYLHQVEAVPIPQAIDEPNRHH</sequence>
<protein>
    <submittedName>
        <fullName evidence="2">Uncharacterized protein</fullName>
    </submittedName>
</protein>
<dbReference type="GeneID" id="92010056"/>
<feature type="compositionally biased region" description="Polar residues" evidence="1">
    <location>
        <begin position="8"/>
        <end position="30"/>
    </location>
</feature>
<feature type="region of interest" description="Disordered" evidence="1">
    <location>
        <begin position="1"/>
        <end position="113"/>
    </location>
</feature>
<comment type="caution">
    <text evidence="2">The sequence shown here is derived from an EMBL/GenBank/DDBJ whole genome shotgun (WGS) entry which is preliminary data.</text>
</comment>
<feature type="compositionally biased region" description="Acidic residues" evidence="1">
    <location>
        <begin position="1023"/>
        <end position="1046"/>
    </location>
</feature>
<keyword evidence="3" id="KW-1185">Reference proteome</keyword>
<evidence type="ECO:0000313" key="3">
    <source>
        <dbReference type="Proteomes" id="UP001430584"/>
    </source>
</evidence>
<name>A0ABR3CCW0_9PEZI</name>
<evidence type="ECO:0000313" key="2">
    <source>
        <dbReference type="EMBL" id="KAL0258478.1"/>
    </source>
</evidence>
<dbReference type="RefSeq" id="XP_066631507.1">
    <property type="nucleotide sequence ID" value="XM_066777412.1"/>
</dbReference>
<feature type="compositionally biased region" description="Basic and acidic residues" evidence="1">
    <location>
        <begin position="79"/>
        <end position="91"/>
    </location>
</feature>
<dbReference type="EMBL" id="JAJVCZ030000006">
    <property type="protein sequence ID" value="KAL0258478.1"/>
    <property type="molecule type" value="Genomic_DNA"/>
</dbReference>
<dbReference type="Proteomes" id="UP001430584">
    <property type="component" value="Unassembled WGS sequence"/>
</dbReference>
<feature type="region of interest" description="Disordered" evidence="1">
    <location>
        <begin position="984"/>
        <end position="1052"/>
    </location>
</feature>
<evidence type="ECO:0000256" key="1">
    <source>
        <dbReference type="SAM" id="MobiDB-lite"/>
    </source>
</evidence>
<accession>A0ABR3CCW0</accession>
<reference evidence="2 3" key="1">
    <citation type="submission" date="2024-02" db="EMBL/GenBank/DDBJ databases">
        <title>De novo assembly and annotation of 12 fungi associated with fruit tree decline syndrome in Ontario, Canada.</title>
        <authorList>
            <person name="Sulman M."/>
            <person name="Ellouze W."/>
            <person name="Ilyukhin E."/>
        </authorList>
    </citation>
    <scope>NUCLEOTIDE SEQUENCE [LARGE SCALE GENOMIC DNA]</scope>
    <source>
        <strain evidence="2 3">FDS-637</strain>
    </source>
</reference>
<proteinExistence type="predicted"/>
<organism evidence="2 3">
    <name type="scientific">Diplodia seriata</name>
    <dbReference type="NCBI Taxonomy" id="420778"/>
    <lineage>
        <taxon>Eukaryota</taxon>
        <taxon>Fungi</taxon>
        <taxon>Dikarya</taxon>
        <taxon>Ascomycota</taxon>
        <taxon>Pezizomycotina</taxon>
        <taxon>Dothideomycetes</taxon>
        <taxon>Dothideomycetes incertae sedis</taxon>
        <taxon>Botryosphaeriales</taxon>
        <taxon>Botryosphaeriaceae</taxon>
        <taxon>Diplodia</taxon>
    </lineage>
</organism>
<gene>
    <name evidence="2" type="ORF">SLS55_005971</name>
</gene>
<feature type="region of interest" description="Disordered" evidence="1">
    <location>
        <begin position="256"/>
        <end position="285"/>
    </location>
</feature>